<keyword evidence="2" id="KW-1185">Reference proteome</keyword>
<proteinExistence type="predicted"/>
<reference evidence="1 2" key="1">
    <citation type="journal article" date="2024" name="Front Chem Biol">
        <title>Unveiling the potential of Daldinia eschscholtzii MFLUCC 19-0629 through bioactivity and bioinformatics studies for enhanced sustainable agriculture production.</title>
        <authorList>
            <person name="Brooks S."/>
            <person name="Weaver J.A."/>
            <person name="Klomchit A."/>
            <person name="Alharthi S.A."/>
            <person name="Onlamun T."/>
            <person name="Nurani R."/>
            <person name="Vong T.K."/>
            <person name="Alberti F."/>
            <person name="Greco C."/>
        </authorList>
    </citation>
    <scope>NUCLEOTIDE SEQUENCE [LARGE SCALE GENOMIC DNA]</scope>
    <source>
        <strain evidence="1">MFLUCC 19-0629</strain>
    </source>
</reference>
<comment type="caution">
    <text evidence="1">The sequence shown here is derived from an EMBL/GenBank/DDBJ whole genome shotgun (WGS) entry which is preliminary data.</text>
</comment>
<organism evidence="1 2">
    <name type="scientific">Daldinia eschscholtzii</name>
    <dbReference type="NCBI Taxonomy" id="292717"/>
    <lineage>
        <taxon>Eukaryota</taxon>
        <taxon>Fungi</taxon>
        <taxon>Dikarya</taxon>
        <taxon>Ascomycota</taxon>
        <taxon>Pezizomycotina</taxon>
        <taxon>Sordariomycetes</taxon>
        <taxon>Xylariomycetidae</taxon>
        <taxon>Xylariales</taxon>
        <taxon>Hypoxylaceae</taxon>
        <taxon>Daldinia</taxon>
    </lineage>
</organism>
<protein>
    <submittedName>
        <fullName evidence="1">Uncharacterized protein</fullName>
    </submittedName>
</protein>
<evidence type="ECO:0000313" key="1">
    <source>
        <dbReference type="EMBL" id="KAK6950777.1"/>
    </source>
</evidence>
<gene>
    <name evidence="1" type="ORF">Daesc_007302</name>
</gene>
<name>A0AAX6MEE3_9PEZI</name>
<sequence length="226" mass="25971">MSSYVPTYHIPSPAAQIRDGLREMKHDKWGWIIYRCTYSDDSAWVRFRHIIEENSRRAIAESDAPEITDSLQWTFVEDRVALDGASRESLRARFRAWATAPETIRSEQPRAEDISSFALAGVPRYHYFIQVDEEALRSVVDDPQGHGHVNFVYADWEPLSAVVSGYENSEEAAEDVYEPIDGCRDEDVGWMKISSHMIGPDFYDTMSGLPDVWHAYYRRPPAIVHV</sequence>
<evidence type="ECO:0000313" key="2">
    <source>
        <dbReference type="Proteomes" id="UP001369815"/>
    </source>
</evidence>
<dbReference type="EMBL" id="JBANMG010000007">
    <property type="protein sequence ID" value="KAK6950777.1"/>
    <property type="molecule type" value="Genomic_DNA"/>
</dbReference>
<dbReference type="Proteomes" id="UP001369815">
    <property type="component" value="Unassembled WGS sequence"/>
</dbReference>
<accession>A0AAX6MEE3</accession>
<dbReference type="AlphaFoldDB" id="A0AAX6MEE3"/>